<dbReference type="EMBL" id="KZ825412">
    <property type="protein sequence ID" value="RAH40342.1"/>
    <property type="molecule type" value="Genomic_DNA"/>
</dbReference>
<organism evidence="1 2">
    <name type="scientific">Aspergillus brunneoviolaceus CBS 621.78</name>
    <dbReference type="NCBI Taxonomy" id="1450534"/>
    <lineage>
        <taxon>Eukaryota</taxon>
        <taxon>Fungi</taxon>
        <taxon>Dikarya</taxon>
        <taxon>Ascomycota</taxon>
        <taxon>Pezizomycotina</taxon>
        <taxon>Eurotiomycetes</taxon>
        <taxon>Eurotiomycetidae</taxon>
        <taxon>Eurotiales</taxon>
        <taxon>Aspergillaceae</taxon>
        <taxon>Aspergillus</taxon>
        <taxon>Aspergillus subgen. Circumdati</taxon>
    </lineage>
</organism>
<reference evidence="1" key="1">
    <citation type="submission" date="2018-02" db="EMBL/GenBank/DDBJ databases">
        <title>The genomes of Aspergillus section Nigri reveals drivers in fungal speciation.</title>
        <authorList>
            <consortium name="DOE Joint Genome Institute"/>
            <person name="Vesth T.C."/>
            <person name="Nybo J."/>
            <person name="Theobald S."/>
            <person name="Brandl J."/>
            <person name="Frisvad J.C."/>
            <person name="Nielsen K.F."/>
            <person name="Lyhne E.K."/>
            <person name="Kogle M.E."/>
            <person name="Kuo A."/>
            <person name="Riley R."/>
            <person name="Clum A."/>
            <person name="Nolan M."/>
            <person name="Lipzen A."/>
            <person name="Salamov A."/>
            <person name="Henrissat B."/>
            <person name="Wiebenga A."/>
            <person name="De vries R.P."/>
            <person name="Grigoriev I.V."/>
            <person name="Mortensen U.H."/>
            <person name="Andersen M.R."/>
            <person name="Baker S.E."/>
        </authorList>
    </citation>
    <scope>NUCLEOTIDE SEQUENCE</scope>
    <source>
        <strain evidence="1">CBS 621.78</strain>
    </source>
</reference>
<proteinExistence type="predicted"/>
<gene>
    <name evidence="1" type="ORF">BO95DRAFT_447968</name>
</gene>
<evidence type="ECO:0000313" key="2">
    <source>
        <dbReference type="Proteomes" id="UP000249057"/>
    </source>
</evidence>
<sequence>MADSEASKPAPSSGLPKDAQDPINRRESFSSQNSQTARQFIESQIRLEADAREILPYSFDTCTKALGPLRQSLFACLTCNPPPTASSDENASYTPAAVCYSCSIACHGEHNLVELFSKRNFVCDCGTTRIPSSSPCTLRNDPHTGAKGVHSEEPHPGNKYNHNFQNKFCGCDEDYDPSQERGTMFQCLGVGTVETGGCGEDWWHPECLIGLSRDWYKNAKQQEKGKQEEVKAEDAVAAENGDDNNNNKSDEVDDDDDEETPLPPGFPEEADFDMFICYKCVDSNPWLKRYAGTTGFLPPVFKEGGLAKPIAFEAKSAEATDKEPTTAEPINPVTTSAQSEPTLNSKKRKADDNGDDDDVEPQPTAEPAAKRIKDDETSESTGTNTDTATAPTTTNTASPSSSSQPQPDQPNAPKHTTLPTTPPPQTFSLFLTETFRDHFCRCPDCYPHTLAAHPQLREEEEAYEPPVSEDGDHHHGDGARSTGTGSLLDRGEAALSNIDRVRAIEGAMVYNHLRDRVKEFLKPFAESGTAVSAEDIKAYFEKLRGDDQHIREAAAAGQASSGGGSGDGGGAGQDGDSRREQNGMFSSSPRHFLQLSVDHCCGC</sequence>
<evidence type="ECO:0000313" key="1">
    <source>
        <dbReference type="EMBL" id="RAH40342.1"/>
    </source>
</evidence>
<name>A0ACD1FTN0_9EURO</name>
<accession>A0ACD1FTN0</accession>
<keyword evidence="2" id="KW-1185">Reference proteome</keyword>
<dbReference type="Proteomes" id="UP000249057">
    <property type="component" value="Unassembled WGS sequence"/>
</dbReference>
<protein>
    <submittedName>
        <fullName evidence="1">Uncharacterized protein</fullName>
    </submittedName>
</protein>